<name>A0AAW3MW88_9BURK</name>
<organism evidence="1 2">
    <name type="scientific">Burkholderia ubonensis</name>
    <dbReference type="NCBI Taxonomy" id="101571"/>
    <lineage>
        <taxon>Bacteria</taxon>
        <taxon>Pseudomonadati</taxon>
        <taxon>Pseudomonadota</taxon>
        <taxon>Betaproteobacteria</taxon>
        <taxon>Burkholderiales</taxon>
        <taxon>Burkholderiaceae</taxon>
        <taxon>Burkholderia</taxon>
        <taxon>Burkholderia cepacia complex</taxon>
    </lineage>
</organism>
<dbReference type="Proteomes" id="UP000056453">
    <property type="component" value="Unassembled WGS sequence"/>
</dbReference>
<accession>A0AAW3MW88</accession>
<sequence>MNFFTRIDFMTLQPGNKTVGFFFAVSVPALQALSTVAVTEEEWQRVLADARTRVRHAALLPEELVEECGLELYQGTAVPRYFWVNRMFGGSLGAQPEELGYISEPARAEGLGPELSYSPHNVDTPAQALVLMILVQTWSEWASGKLMLVQEKLSRKEGGHDC</sequence>
<protein>
    <submittedName>
        <fullName evidence="1">Uncharacterized protein</fullName>
    </submittedName>
</protein>
<evidence type="ECO:0000313" key="2">
    <source>
        <dbReference type="Proteomes" id="UP000056453"/>
    </source>
</evidence>
<evidence type="ECO:0000313" key="1">
    <source>
        <dbReference type="EMBL" id="KVP98050.1"/>
    </source>
</evidence>
<comment type="caution">
    <text evidence="1">The sequence shown here is derived from an EMBL/GenBank/DDBJ whole genome shotgun (WGS) entry which is preliminary data.</text>
</comment>
<keyword evidence="2" id="KW-1185">Reference proteome</keyword>
<gene>
    <name evidence="1" type="ORF">WJ96_05630</name>
</gene>
<dbReference type="EMBL" id="LPBJ01000047">
    <property type="protein sequence ID" value="KVP98050.1"/>
    <property type="molecule type" value="Genomic_DNA"/>
</dbReference>
<proteinExistence type="predicted"/>
<dbReference type="RefSeq" id="WP_059925002.1">
    <property type="nucleotide sequence ID" value="NZ_LPBG01000047.1"/>
</dbReference>
<reference evidence="1 2" key="1">
    <citation type="submission" date="2015-11" db="EMBL/GenBank/DDBJ databases">
        <title>Expanding the genomic diversity of Burkholderia species for the development of highly accurate diagnostics.</title>
        <authorList>
            <person name="Sahl J."/>
            <person name="Keim P."/>
            <person name="Wagner D."/>
        </authorList>
    </citation>
    <scope>NUCLEOTIDE SEQUENCE [LARGE SCALE GENOMIC DNA]</scope>
    <source>
        <strain evidence="1 2">MSMB1808WGS</strain>
    </source>
</reference>
<dbReference type="AlphaFoldDB" id="A0AAW3MW88"/>